<reference evidence="3" key="1">
    <citation type="journal article" date="2011" name="Proc. Natl. Acad. Sci. U.S.A.">
        <title>Obligate biotrophy features unraveled by the genomic analysis of rust fungi.</title>
        <authorList>
            <person name="Duplessis S."/>
            <person name="Cuomo C.A."/>
            <person name="Lin Y.-C."/>
            <person name="Aerts A."/>
            <person name="Tisserant E."/>
            <person name="Veneault-Fourrey C."/>
            <person name="Joly D.L."/>
            <person name="Hacquard S."/>
            <person name="Amselem J."/>
            <person name="Cantarel B.L."/>
            <person name="Chiu R."/>
            <person name="Coutinho P.M."/>
            <person name="Feau N."/>
            <person name="Field M."/>
            <person name="Frey P."/>
            <person name="Gelhaye E."/>
            <person name="Goldberg J."/>
            <person name="Grabherr M.G."/>
            <person name="Kodira C.D."/>
            <person name="Kohler A."/>
            <person name="Kuees U."/>
            <person name="Lindquist E.A."/>
            <person name="Lucas S.M."/>
            <person name="Mago R."/>
            <person name="Mauceli E."/>
            <person name="Morin E."/>
            <person name="Murat C."/>
            <person name="Pangilinan J.L."/>
            <person name="Park R."/>
            <person name="Pearson M."/>
            <person name="Quesneville H."/>
            <person name="Rouhier N."/>
            <person name="Sakthikumar S."/>
            <person name="Salamov A.A."/>
            <person name="Schmutz J."/>
            <person name="Selles B."/>
            <person name="Shapiro H."/>
            <person name="Tanguay P."/>
            <person name="Tuskan G.A."/>
            <person name="Henrissat B."/>
            <person name="Van de Peer Y."/>
            <person name="Rouze P."/>
            <person name="Ellis J.G."/>
            <person name="Dodds P.N."/>
            <person name="Schein J.E."/>
            <person name="Zhong S."/>
            <person name="Hamelin R.C."/>
            <person name="Grigoriev I.V."/>
            <person name="Szabo L.J."/>
            <person name="Martin F."/>
        </authorList>
    </citation>
    <scope>NUCLEOTIDE SEQUENCE [LARGE SCALE GENOMIC DNA]</scope>
    <source>
        <strain evidence="3">CRL 75-36-700-3 / race SCCL</strain>
    </source>
</reference>
<dbReference type="RefSeq" id="XP_003890195.1">
    <property type="nucleotide sequence ID" value="XM_003890146.1"/>
</dbReference>
<dbReference type="KEGG" id="pgr:PGTG_21157"/>
<gene>
    <name evidence="2" type="ORF">PGTG_21157</name>
</gene>
<protein>
    <submittedName>
        <fullName evidence="2">Uncharacterized protein</fullName>
    </submittedName>
</protein>
<feature type="region of interest" description="Disordered" evidence="1">
    <location>
        <begin position="1"/>
        <end position="23"/>
    </location>
</feature>
<dbReference type="EMBL" id="DS178272">
    <property type="protein sequence ID" value="EHS62649.1"/>
    <property type="molecule type" value="Genomic_DNA"/>
</dbReference>
<organism evidence="2 3">
    <name type="scientific">Puccinia graminis f. sp. tritici (strain CRL 75-36-700-3 / race SCCL)</name>
    <name type="common">Black stem rust fungus</name>
    <dbReference type="NCBI Taxonomy" id="418459"/>
    <lineage>
        <taxon>Eukaryota</taxon>
        <taxon>Fungi</taxon>
        <taxon>Dikarya</taxon>
        <taxon>Basidiomycota</taxon>
        <taxon>Pucciniomycotina</taxon>
        <taxon>Pucciniomycetes</taxon>
        <taxon>Pucciniales</taxon>
        <taxon>Pucciniaceae</taxon>
        <taxon>Puccinia</taxon>
    </lineage>
</organism>
<dbReference type="HOGENOM" id="CLU_2856034_0_0_1"/>
<dbReference type="AlphaFoldDB" id="H6QQJ7"/>
<accession>H6QQJ7</accession>
<dbReference type="InParanoid" id="H6QQJ7"/>
<sequence length="65" mass="7153">DQFDETYPRTAQPHKSRPSRGLASLARLKRRVARIMGSGRTTISLIVSWAWTPGTIKTAGKSGLD</sequence>
<feature type="non-terminal residue" evidence="2">
    <location>
        <position position="1"/>
    </location>
</feature>
<name>H6QQJ7_PUCGT</name>
<evidence type="ECO:0000256" key="1">
    <source>
        <dbReference type="SAM" id="MobiDB-lite"/>
    </source>
</evidence>
<evidence type="ECO:0000313" key="2">
    <source>
        <dbReference type="EMBL" id="EHS62649.1"/>
    </source>
</evidence>
<dbReference type="VEuPathDB" id="FungiDB:PGTG_21157"/>
<dbReference type="GeneID" id="13541228"/>
<keyword evidence="3" id="KW-1185">Reference proteome</keyword>
<evidence type="ECO:0000313" key="3">
    <source>
        <dbReference type="Proteomes" id="UP000008783"/>
    </source>
</evidence>
<proteinExistence type="predicted"/>
<dbReference type="Proteomes" id="UP000008783">
    <property type="component" value="Unassembled WGS sequence"/>
</dbReference>